<evidence type="ECO:0000313" key="4">
    <source>
        <dbReference type="Proteomes" id="UP000001194"/>
    </source>
</evidence>
<sequence>MTDFYGQQATNRKEGYCLMWIVPSIKRQTEAGEQNSGLEGRRIQAGKTREREAIREALKLLCVNPYYCLIGSQGSSFESLMRTRKVIMIRRQVYPSQCSTDPDPGISQLDKYKYLLLRVLVEFCRVDGQGTQSSGAAPAVRNWPFVASGRLSSGGLLRHAEISMGILLPHPMVGQEILKAVHPPSPPYLPVISLSMPPFDITAAQIVGLFMESVFYGIYLVTFFSTMRVLLWKDGAVKPFKIINKPMVVAALFMLLFGTMDVGFGLRHNLDAFVYSVGKQTPAAQFAHISYWVNVMKFADYSAQTFIGDGILLYRCYIIYNRRWFVIVGPALMWIGTAVCSSFTIYIEARLDTGVLSQSQLKPFITSTLVLTLATNVITTSLIVYRIWTVKRRTSKERTSIGPYSRILRVLIECGAIYTTSIVILFVCYLANNNAILGVSDSGITFNLLILSVDRGTITYAQSNQASYSNYVNTVRSEIDTRQHSVPLHLISVKTMTVRDPPETDSVEKEGQENELDREPGRKLLRNPPFCENPNGFLSNPKPSHDLRLPL</sequence>
<dbReference type="EMBL" id="DS547165">
    <property type="protein sequence ID" value="EDQ99401.1"/>
    <property type="molecule type" value="Genomic_DNA"/>
</dbReference>
<keyword evidence="2" id="KW-0472">Membrane</keyword>
<keyword evidence="4" id="KW-1185">Reference proteome</keyword>
<evidence type="ECO:0000256" key="2">
    <source>
        <dbReference type="SAM" id="Phobius"/>
    </source>
</evidence>
<feature type="transmembrane region" description="Helical" evidence="2">
    <location>
        <begin position="203"/>
        <end position="226"/>
    </location>
</feature>
<organism evidence="4">
    <name type="scientific">Laccaria bicolor (strain S238N-H82 / ATCC MYA-4686)</name>
    <name type="common">Bicoloured deceiver</name>
    <name type="synonym">Laccaria laccata var. bicolor</name>
    <dbReference type="NCBI Taxonomy" id="486041"/>
    <lineage>
        <taxon>Eukaryota</taxon>
        <taxon>Fungi</taxon>
        <taxon>Dikarya</taxon>
        <taxon>Basidiomycota</taxon>
        <taxon>Agaricomycotina</taxon>
        <taxon>Agaricomycetes</taxon>
        <taxon>Agaricomycetidae</taxon>
        <taxon>Agaricales</taxon>
        <taxon>Agaricineae</taxon>
        <taxon>Hydnangiaceae</taxon>
        <taxon>Laccaria</taxon>
    </lineage>
</organism>
<feature type="transmembrane region" description="Helical" evidence="2">
    <location>
        <begin position="410"/>
        <end position="432"/>
    </location>
</feature>
<feature type="transmembrane region" description="Helical" evidence="2">
    <location>
        <begin position="324"/>
        <end position="347"/>
    </location>
</feature>
<reference evidence="3 4" key="1">
    <citation type="journal article" date="2008" name="Nature">
        <title>The genome of Laccaria bicolor provides insights into mycorrhizal symbiosis.</title>
        <authorList>
            <person name="Martin F."/>
            <person name="Aerts A."/>
            <person name="Ahren D."/>
            <person name="Brun A."/>
            <person name="Danchin E.G.J."/>
            <person name="Duchaussoy F."/>
            <person name="Gibon J."/>
            <person name="Kohler A."/>
            <person name="Lindquist E."/>
            <person name="Pereda V."/>
            <person name="Salamov A."/>
            <person name="Shapiro H.J."/>
            <person name="Wuyts J."/>
            <person name="Blaudez D."/>
            <person name="Buee M."/>
            <person name="Brokstein P."/>
            <person name="Canbaeck B."/>
            <person name="Cohen D."/>
            <person name="Courty P.E."/>
            <person name="Coutinho P.M."/>
            <person name="Delaruelle C."/>
            <person name="Detter J.C."/>
            <person name="Deveau A."/>
            <person name="DiFazio S."/>
            <person name="Duplessis S."/>
            <person name="Fraissinet-Tachet L."/>
            <person name="Lucic E."/>
            <person name="Frey-Klett P."/>
            <person name="Fourrey C."/>
            <person name="Feussner I."/>
            <person name="Gay G."/>
            <person name="Grimwood J."/>
            <person name="Hoegger P.J."/>
            <person name="Jain P."/>
            <person name="Kilaru S."/>
            <person name="Labbe J."/>
            <person name="Lin Y.C."/>
            <person name="Legue V."/>
            <person name="Le Tacon F."/>
            <person name="Marmeisse R."/>
            <person name="Melayah D."/>
            <person name="Montanini B."/>
            <person name="Muratet M."/>
            <person name="Nehls U."/>
            <person name="Niculita-Hirzel H."/>
            <person name="Oudot-Le Secq M.P."/>
            <person name="Peter M."/>
            <person name="Quesneville H."/>
            <person name="Rajashekar B."/>
            <person name="Reich M."/>
            <person name="Rouhier N."/>
            <person name="Schmutz J."/>
            <person name="Yin T."/>
            <person name="Chalot M."/>
            <person name="Henrissat B."/>
            <person name="Kuees U."/>
            <person name="Lucas S."/>
            <person name="Van de Peer Y."/>
            <person name="Podila G.K."/>
            <person name="Polle A."/>
            <person name="Pukkila P.J."/>
            <person name="Richardson P.M."/>
            <person name="Rouze P."/>
            <person name="Sanders I.R."/>
            <person name="Stajich J.E."/>
            <person name="Tunlid A."/>
            <person name="Tuskan G."/>
            <person name="Grigoriev I.V."/>
        </authorList>
    </citation>
    <scope>NUCLEOTIDE SEQUENCE [LARGE SCALE GENOMIC DNA]</scope>
    <source>
        <strain evidence="4">S238N-H82 / ATCC MYA-4686</strain>
    </source>
</reference>
<name>B0E162_LACBS</name>
<dbReference type="RefSeq" id="XP_001889952.1">
    <property type="nucleotide sequence ID" value="XM_001889917.1"/>
</dbReference>
<proteinExistence type="predicted"/>
<gene>
    <name evidence="3" type="ORF">LACBIDRAFT_335041</name>
</gene>
<evidence type="ECO:0000313" key="3">
    <source>
        <dbReference type="EMBL" id="EDQ99401.1"/>
    </source>
</evidence>
<protein>
    <submittedName>
        <fullName evidence="3">Predicted protein</fullName>
    </submittedName>
</protein>
<feature type="region of interest" description="Disordered" evidence="1">
    <location>
        <begin position="498"/>
        <end position="551"/>
    </location>
</feature>
<dbReference type="AlphaFoldDB" id="B0E162"/>
<dbReference type="KEGG" id="lbc:LACBIDRAFT_335041"/>
<dbReference type="InParanoid" id="B0E162"/>
<evidence type="ECO:0000256" key="1">
    <source>
        <dbReference type="SAM" id="MobiDB-lite"/>
    </source>
</evidence>
<dbReference type="HOGENOM" id="CLU_494374_0_0_1"/>
<dbReference type="GeneID" id="6085624"/>
<dbReference type="OrthoDB" id="3357408at2759"/>
<feature type="compositionally biased region" description="Basic and acidic residues" evidence="1">
    <location>
        <begin position="500"/>
        <end position="522"/>
    </location>
</feature>
<keyword evidence="2" id="KW-1133">Transmembrane helix</keyword>
<dbReference type="Proteomes" id="UP000001194">
    <property type="component" value="Unassembled WGS sequence"/>
</dbReference>
<feature type="transmembrane region" description="Helical" evidence="2">
    <location>
        <begin position="367"/>
        <end position="389"/>
    </location>
</feature>
<keyword evidence="2" id="KW-0812">Transmembrane</keyword>
<feature type="transmembrane region" description="Helical" evidence="2">
    <location>
        <begin position="247"/>
        <end position="266"/>
    </location>
</feature>
<accession>B0E162</accession>